<dbReference type="GO" id="GO:0030288">
    <property type="term" value="C:outer membrane-bounded periplasmic space"/>
    <property type="evidence" value="ECO:0007669"/>
    <property type="project" value="TreeGrafter"/>
</dbReference>
<comment type="caution">
    <text evidence="2">The sequence shown here is derived from an EMBL/GenBank/DDBJ whole genome shotgun (WGS) entry which is preliminary data.</text>
</comment>
<dbReference type="InterPro" id="IPR051922">
    <property type="entry name" value="Bact_Sporulation_Assoc"/>
</dbReference>
<dbReference type="InterPro" id="IPR013486">
    <property type="entry name" value="SpoIID/LytB"/>
</dbReference>
<dbReference type="GO" id="GO:0030435">
    <property type="term" value="P:sporulation resulting in formation of a cellular spore"/>
    <property type="evidence" value="ECO:0007669"/>
    <property type="project" value="InterPro"/>
</dbReference>
<dbReference type="InterPro" id="IPR013693">
    <property type="entry name" value="SpoIID/LytB_N"/>
</dbReference>
<evidence type="ECO:0000259" key="1">
    <source>
        <dbReference type="Pfam" id="PF08486"/>
    </source>
</evidence>
<dbReference type="NCBIfam" id="TIGR02669">
    <property type="entry name" value="SpoIID_LytB"/>
    <property type="match status" value="1"/>
</dbReference>
<reference evidence="2" key="1">
    <citation type="submission" date="2021-10" db="EMBL/GenBank/DDBJ databases">
        <title>Anaerobic single-cell dispensing facilitates the cultivation of human gut bacteria.</title>
        <authorList>
            <person name="Afrizal A."/>
        </authorList>
    </citation>
    <scope>NUCLEOTIDE SEQUENCE</scope>
    <source>
        <strain evidence="2">CLA-AA-H204</strain>
    </source>
</reference>
<evidence type="ECO:0000313" key="3">
    <source>
        <dbReference type="Proteomes" id="UP001198893"/>
    </source>
</evidence>
<dbReference type="AlphaFoldDB" id="A0AAW4WIU1"/>
<feature type="domain" description="Sporulation stage II protein D amidase enhancer LytB N-terminal" evidence="1">
    <location>
        <begin position="399"/>
        <end position="489"/>
    </location>
</feature>
<dbReference type="PANTHER" id="PTHR30032:SF4">
    <property type="entry name" value="AMIDASE ENHANCER"/>
    <property type="match status" value="1"/>
</dbReference>
<dbReference type="RefSeq" id="WP_227710403.1">
    <property type="nucleotide sequence ID" value="NZ_JAJEQW010000010.1"/>
</dbReference>
<dbReference type="PANTHER" id="PTHR30032">
    <property type="entry name" value="N-ACETYLMURAMOYL-L-ALANINE AMIDASE-RELATED"/>
    <property type="match status" value="1"/>
</dbReference>
<dbReference type="Pfam" id="PF08486">
    <property type="entry name" value="SpoIID"/>
    <property type="match status" value="1"/>
</dbReference>
<protein>
    <submittedName>
        <fullName evidence="2">SpoIID/LytB domain-containing protein</fullName>
    </submittedName>
</protein>
<dbReference type="EMBL" id="JAJEQW010000010">
    <property type="protein sequence ID" value="MCC2242681.1"/>
    <property type="molecule type" value="Genomic_DNA"/>
</dbReference>
<name>A0AAW4WIU1_9FIRM</name>
<proteinExistence type="predicted"/>
<gene>
    <name evidence="2" type="ORF">LKD47_10265</name>
</gene>
<dbReference type="Proteomes" id="UP001198893">
    <property type="component" value="Unassembled WGS sequence"/>
</dbReference>
<organism evidence="2 3">
    <name type="scientific">Roseburia amylophila</name>
    <dbReference type="NCBI Taxonomy" id="2981794"/>
    <lineage>
        <taxon>Bacteria</taxon>
        <taxon>Bacillati</taxon>
        <taxon>Bacillota</taxon>
        <taxon>Clostridia</taxon>
        <taxon>Lachnospirales</taxon>
        <taxon>Lachnospiraceae</taxon>
        <taxon>Roseburia</taxon>
    </lineage>
</organism>
<accession>A0AAW4WIU1</accession>
<sequence length="742" mass="83256">MRKVKSKKSNYLLLFCGALLVLILVVLITDTKGEKNGYSEQCVYRNEIPSLLQFTYYSKDEWAEKLPQQGTLTYDDVSGILELLHLKEYIPLDDSKKNIDRAAWFAIYDEILSYLDTDTSVLKKDILVLKKEKKQLTTQDGTYAITSNPKWYQKLHSYGVYLLEDKVIGVAAKDKEDVALKNAYLISNIEGNLTFLYQGTEYQVPVDTDEELSNVVADISFSEKEIHKISRKEDTITGKLISKTDTAMEIKGYGQVAIDEAMKIYATYDGIREVSMDALMLENMEITFVVAEKQICAILLTEPAKIENIRVLLLDNDNMFRSDVSLVSDVPVHLYYGETETVLEAGSVITASCYANILTTSSVSLVAEDGTSPFYFTDNQGNRISPAYAGSMELRMYPEGYTVVNVVDLESYVKGVIPSEVPSSYGMEALKAQAVCARSYAYIQMMHNKYEAYGAHVDDSVNFQVYNKQNQTPETVAAVDETKGQVLSYKGDIIETYYYSTSYGHTGDYEAWNLDKDAYGYLQGVWVRSEENPIDLSDEKSFLDYISNVDSACYESDLKYFRWNTVLDFQGKDETLLHMIADRKEHQPEAISYYKDASKTEKTDSCSNFGSLQAIKVVKRNQSGVILELELDFQNGAVSVQSEYNMRAILGCGITNINLLDGSSVEMSILPSAYISIQAKGDGTYAVIGGGYGHGIGMSQNGAQKLCGQGFDYKRILNYFYQDTELTELYQPQNVTKEEGGA</sequence>
<evidence type="ECO:0000313" key="2">
    <source>
        <dbReference type="EMBL" id="MCC2242681.1"/>
    </source>
</evidence>